<feature type="domain" description="FLYWCH-type" evidence="4">
    <location>
        <begin position="2"/>
        <end position="56"/>
    </location>
</feature>
<evidence type="ECO:0000313" key="6">
    <source>
        <dbReference type="EMBL" id="CAG8770135.1"/>
    </source>
</evidence>
<keyword evidence="3" id="KW-0862">Zinc</keyword>
<dbReference type="InterPro" id="IPR018289">
    <property type="entry name" value="MULE_transposase_dom"/>
</dbReference>
<protein>
    <submittedName>
        <fullName evidence="6">28104_t:CDS:1</fullName>
    </submittedName>
</protein>
<dbReference type="Proteomes" id="UP000789405">
    <property type="component" value="Unassembled WGS sequence"/>
</dbReference>
<feature type="domain" description="MULE transposase" evidence="5">
    <location>
        <begin position="166"/>
        <end position="238"/>
    </location>
</feature>
<evidence type="ECO:0000313" key="7">
    <source>
        <dbReference type="Proteomes" id="UP000789405"/>
    </source>
</evidence>
<keyword evidence="7" id="KW-1185">Reference proteome</keyword>
<dbReference type="Pfam" id="PF04500">
    <property type="entry name" value="FLYWCH"/>
    <property type="match status" value="1"/>
</dbReference>
<reference evidence="6" key="1">
    <citation type="submission" date="2021-06" db="EMBL/GenBank/DDBJ databases">
        <authorList>
            <person name="Kallberg Y."/>
            <person name="Tangrot J."/>
            <person name="Rosling A."/>
        </authorList>
    </citation>
    <scope>NUCLEOTIDE SEQUENCE</scope>
    <source>
        <strain evidence="6">MA453B</strain>
    </source>
</reference>
<dbReference type="EMBL" id="CAJVPY010019089">
    <property type="protein sequence ID" value="CAG8770135.1"/>
    <property type="molecule type" value="Genomic_DNA"/>
</dbReference>
<dbReference type="OrthoDB" id="2430538at2759"/>
<evidence type="ECO:0000259" key="5">
    <source>
        <dbReference type="Pfam" id="PF10551"/>
    </source>
</evidence>
<comment type="caution">
    <text evidence="6">The sequence shown here is derived from an EMBL/GenBank/DDBJ whole genome shotgun (WGS) entry which is preliminary data.</text>
</comment>
<proteinExistence type="predicted"/>
<evidence type="ECO:0000259" key="4">
    <source>
        <dbReference type="Pfam" id="PF04500"/>
    </source>
</evidence>
<dbReference type="InterPro" id="IPR007588">
    <property type="entry name" value="Znf_FLYWCH"/>
</dbReference>
<sequence>QDKIVACGYLLIKEKNINETYYWCCKHKVLRNCKGRAITVLERQDHILKKFKEHNHAPEASHTKIIQNIVINMFEESFSYMPSNKAIYKQISYTRTKNMSTQPQSLENINVLEQLHITIKGEQFLAKDIEFNNEKIMIFCITNNLHYLEEARYWLMIVPLRLFQHYFDKCILSILLLVEKTEESYTQLFQELINLGYEARYELSPPIIITDFEQFVINSIHLNFSNSTNKCCFFYLCQSL</sequence>
<organism evidence="6 7">
    <name type="scientific">Dentiscutata erythropus</name>
    <dbReference type="NCBI Taxonomy" id="1348616"/>
    <lineage>
        <taxon>Eukaryota</taxon>
        <taxon>Fungi</taxon>
        <taxon>Fungi incertae sedis</taxon>
        <taxon>Mucoromycota</taxon>
        <taxon>Glomeromycotina</taxon>
        <taxon>Glomeromycetes</taxon>
        <taxon>Diversisporales</taxon>
        <taxon>Gigasporaceae</taxon>
        <taxon>Dentiscutata</taxon>
    </lineage>
</organism>
<name>A0A9N9J8P0_9GLOM</name>
<gene>
    <name evidence="6" type="ORF">DERYTH_LOCUS18611</name>
</gene>
<feature type="non-terminal residue" evidence="6">
    <location>
        <position position="1"/>
    </location>
</feature>
<accession>A0A9N9J8P0</accession>
<dbReference type="AlphaFoldDB" id="A0A9N9J8P0"/>
<dbReference type="Pfam" id="PF10551">
    <property type="entry name" value="MULE"/>
    <property type="match status" value="1"/>
</dbReference>
<evidence type="ECO:0000256" key="2">
    <source>
        <dbReference type="ARBA" id="ARBA00022771"/>
    </source>
</evidence>
<evidence type="ECO:0000256" key="3">
    <source>
        <dbReference type="ARBA" id="ARBA00022833"/>
    </source>
</evidence>
<evidence type="ECO:0000256" key="1">
    <source>
        <dbReference type="ARBA" id="ARBA00022723"/>
    </source>
</evidence>
<dbReference type="Gene3D" id="2.20.25.240">
    <property type="match status" value="1"/>
</dbReference>
<dbReference type="GO" id="GO:0008270">
    <property type="term" value="F:zinc ion binding"/>
    <property type="evidence" value="ECO:0007669"/>
    <property type="project" value="UniProtKB-KW"/>
</dbReference>
<keyword evidence="1" id="KW-0479">Metal-binding</keyword>
<keyword evidence="2" id="KW-0863">Zinc-finger</keyword>